<accession>A0A0R2C634</accession>
<evidence type="ECO:0000256" key="2">
    <source>
        <dbReference type="ARBA" id="ARBA00023125"/>
    </source>
</evidence>
<dbReference type="SUPFAM" id="SSF46689">
    <property type="entry name" value="Homeodomain-like"/>
    <property type="match status" value="1"/>
</dbReference>
<dbReference type="SMART" id="SM00342">
    <property type="entry name" value="HTH_ARAC"/>
    <property type="match status" value="1"/>
</dbReference>
<dbReference type="GO" id="GO:0043565">
    <property type="term" value="F:sequence-specific DNA binding"/>
    <property type="evidence" value="ECO:0007669"/>
    <property type="project" value="InterPro"/>
</dbReference>
<dbReference type="Pfam" id="PF12833">
    <property type="entry name" value="HTH_18"/>
    <property type="match status" value="1"/>
</dbReference>
<dbReference type="GO" id="GO:0003700">
    <property type="term" value="F:DNA-binding transcription factor activity"/>
    <property type="evidence" value="ECO:0007669"/>
    <property type="project" value="InterPro"/>
</dbReference>
<keyword evidence="1" id="KW-0805">Transcription regulation</keyword>
<gene>
    <name evidence="5" type="ORF">FD19_GL001667</name>
</gene>
<dbReference type="Gene3D" id="1.10.10.60">
    <property type="entry name" value="Homeodomain-like"/>
    <property type="match status" value="1"/>
</dbReference>
<dbReference type="InterPro" id="IPR011051">
    <property type="entry name" value="RmlC_Cupin_sf"/>
</dbReference>
<comment type="caution">
    <text evidence="5">The sequence shown here is derived from an EMBL/GenBank/DDBJ whole genome shotgun (WGS) entry which is preliminary data.</text>
</comment>
<dbReference type="STRING" id="1423810.FD19_GL001667"/>
<protein>
    <submittedName>
        <fullName evidence="5">Transcription regulator</fullName>
    </submittedName>
</protein>
<dbReference type="PROSITE" id="PS01124">
    <property type="entry name" value="HTH_ARAC_FAMILY_2"/>
    <property type="match status" value="1"/>
</dbReference>
<evidence type="ECO:0000256" key="3">
    <source>
        <dbReference type="ARBA" id="ARBA00023163"/>
    </source>
</evidence>
<dbReference type="Gene3D" id="2.60.120.10">
    <property type="entry name" value="Jelly Rolls"/>
    <property type="match status" value="1"/>
</dbReference>
<dbReference type="EMBL" id="AYZK01000005">
    <property type="protein sequence ID" value="KRM86810.1"/>
    <property type="molecule type" value="Genomic_DNA"/>
</dbReference>
<evidence type="ECO:0000259" key="4">
    <source>
        <dbReference type="PROSITE" id="PS01124"/>
    </source>
</evidence>
<dbReference type="PANTHER" id="PTHR43280">
    <property type="entry name" value="ARAC-FAMILY TRANSCRIPTIONAL REGULATOR"/>
    <property type="match status" value="1"/>
</dbReference>
<dbReference type="PATRIC" id="fig|1423810.4.peg.1713"/>
<dbReference type="SUPFAM" id="SSF51182">
    <property type="entry name" value="RmlC-like cupins"/>
    <property type="match status" value="1"/>
</dbReference>
<reference evidence="5 6" key="1">
    <citation type="journal article" date="2015" name="Genome Announc.">
        <title>Expanding the biotechnology potential of lactobacilli through comparative genomics of 213 strains and associated genera.</title>
        <authorList>
            <person name="Sun Z."/>
            <person name="Harris H.M."/>
            <person name="McCann A."/>
            <person name="Guo C."/>
            <person name="Argimon S."/>
            <person name="Zhang W."/>
            <person name="Yang X."/>
            <person name="Jeffery I.B."/>
            <person name="Cooney J.C."/>
            <person name="Kagawa T.F."/>
            <person name="Liu W."/>
            <person name="Song Y."/>
            <person name="Salvetti E."/>
            <person name="Wrobel A."/>
            <person name="Rasinkangas P."/>
            <person name="Parkhill J."/>
            <person name="Rea M.C."/>
            <person name="O'Sullivan O."/>
            <person name="Ritari J."/>
            <person name="Douillard F.P."/>
            <person name="Paul Ross R."/>
            <person name="Yang R."/>
            <person name="Briner A.E."/>
            <person name="Felis G.E."/>
            <person name="de Vos W.M."/>
            <person name="Barrangou R."/>
            <person name="Klaenhammer T.R."/>
            <person name="Caufield P.W."/>
            <person name="Cui Y."/>
            <person name="Zhang H."/>
            <person name="O'Toole P.W."/>
        </authorList>
    </citation>
    <scope>NUCLEOTIDE SEQUENCE [LARGE SCALE GENOMIC DNA]</scope>
    <source>
        <strain evidence="5 6">DSM 22698</strain>
    </source>
</reference>
<dbReference type="Proteomes" id="UP000051789">
    <property type="component" value="Unassembled WGS sequence"/>
</dbReference>
<dbReference type="InterPro" id="IPR009057">
    <property type="entry name" value="Homeodomain-like_sf"/>
</dbReference>
<proteinExistence type="predicted"/>
<evidence type="ECO:0000313" key="5">
    <source>
        <dbReference type="EMBL" id="KRM86810.1"/>
    </source>
</evidence>
<keyword evidence="6" id="KW-1185">Reference proteome</keyword>
<organism evidence="5 6">
    <name type="scientific">Lacticaseibacillus thailandensis DSM 22698 = JCM 13996</name>
    <dbReference type="NCBI Taxonomy" id="1423810"/>
    <lineage>
        <taxon>Bacteria</taxon>
        <taxon>Bacillati</taxon>
        <taxon>Bacillota</taxon>
        <taxon>Bacilli</taxon>
        <taxon>Lactobacillales</taxon>
        <taxon>Lactobacillaceae</taxon>
        <taxon>Lacticaseibacillus</taxon>
    </lineage>
</organism>
<evidence type="ECO:0000256" key="1">
    <source>
        <dbReference type="ARBA" id="ARBA00023015"/>
    </source>
</evidence>
<dbReference type="AlphaFoldDB" id="A0A0R2C634"/>
<keyword evidence="2" id="KW-0238">DNA-binding</keyword>
<evidence type="ECO:0000313" key="6">
    <source>
        <dbReference type="Proteomes" id="UP000051789"/>
    </source>
</evidence>
<feature type="domain" description="HTH araC/xylS-type" evidence="4">
    <location>
        <begin position="181"/>
        <end position="279"/>
    </location>
</feature>
<dbReference type="PANTHER" id="PTHR43280:SF29">
    <property type="entry name" value="ARAC-FAMILY TRANSCRIPTIONAL REGULATOR"/>
    <property type="match status" value="1"/>
</dbReference>
<dbReference type="InterPro" id="IPR014710">
    <property type="entry name" value="RmlC-like_jellyroll"/>
</dbReference>
<name>A0A0R2C634_9LACO</name>
<sequence>MEDAIMKIVHEIVQTNANLPFMYYLHNEDSRIDVVPHWHQGIEVNMLVEGMPLKFVTDGVTHQYVPGDVWAVNSRAVHSASGIDHGGWREFGFIIDADFMARNYPDLANLELQLQGFVAGTPYRELVHHMQEMMELTDGTSDPATRFVVLGHFYAVLGILFGHFAHAKVAPKVSNNAGLVDRMMGAIMQRYAEPITGRSLAAEFHTSLTTVNSQFNDAIQMPVSRYIRLVRLLNARKLLLSTNQPVTLIATACGFSSEKTLMRNFKQWKGVTPSVYRDRYARYHQNETQHF</sequence>
<dbReference type="InterPro" id="IPR018060">
    <property type="entry name" value="HTH_AraC"/>
</dbReference>
<keyword evidence="3" id="KW-0804">Transcription</keyword>